<feature type="binding site" evidence="14">
    <location>
        <position position="144"/>
    </location>
    <ligand>
        <name>[4Fe-4S] cluster</name>
        <dbReference type="ChEBI" id="CHEBI:49883"/>
        <note>4Fe-4S-S-AdoMet</note>
    </ligand>
</feature>
<evidence type="ECO:0000256" key="7">
    <source>
        <dbReference type="ARBA" id="ARBA00022679"/>
    </source>
</evidence>
<dbReference type="EMBL" id="DXHV01000070">
    <property type="protein sequence ID" value="HIW01028.1"/>
    <property type="molecule type" value="Genomic_DNA"/>
</dbReference>
<dbReference type="GO" id="GO:0070475">
    <property type="term" value="P:rRNA base methylation"/>
    <property type="evidence" value="ECO:0007669"/>
    <property type="project" value="UniProtKB-UniRule"/>
</dbReference>
<dbReference type="Gene3D" id="3.20.20.70">
    <property type="entry name" value="Aldolase class I"/>
    <property type="match status" value="1"/>
</dbReference>
<dbReference type="PROSITE" id="PS51918">
    <property type="entry name" value="RADICAL_SAM"/>
    <property type="match status" value="1"/>
</dbReference>
<evidence type="ECO:0000256" key="4">
    <source>
        <dbReference type="ARBA" id="ARBA00022490"/>
    </source>
</evidence>
<feature type="binding site" evidence="14">
    <location>
        <position position="222"/>
    </location>
    <ligand>
        <name>S-adenosyl-L-methionine</name>
        <dbReference type="ChEBI" id="CHEBI:59789"/>
    </ligand>
</feature>
<evidence type="ECO:0000313" key="17">
    <source>
        <dbReference type="Proteomes" id="UP000886752"/>
    </source>
</evidence>
<keyword evidence="4 14" id="KW-0963">Cytoplasm</keyword>
<feature type="binding site" evidence="14">
    <location>
        <position position="141"/>
    </location>
    <ligand>
        <name>[4Fe-4S] cluster</name>
        <dbReference type="ChEBI" id="CHEBI:49883"/>
        <note>4Fe-4S-S-AdoMet</note>
    </ligand>
</feature>
<dbReference type="InterPro" id="IPR048641">
    <property type="entry name" value="RlmN_N"/>
</dbReference>
<comment type="catalytic activity">
    <reaction evidence="14">
        <text>adenosine(2503) in 23S rRNA + 2 reduced [2Fe-2S]-[ferredoxin] + 2 S-adenosyl-L-methionine = 2-methyladenosine(2503) in 23S rRNA + 5'-deoxyadenosine + L-methionine + 2 oxidized [2Fe-2S]-[ferredoxin] + S-adenosyl-L-homocysteine</text>
        <dbReference type="Rhea" id="RHEA:42916"/>
        <dbReference type="Rhea" id="RHEA-COMP:10000"/>
        <dbReference type="Rhea" id="RHEA-COMP:10001"/>
        <dbReference type="Rhea" id="RHEA-COMP:10152"/>
        <dbReference type="Rhea" id="RHEA-COMP:10282"/>
        <dbReference type="ChEBI" id="CHEBI:17319"/>
        <dbReference type="ChEBI" id="CHEBI:33737"/>
        <dbReference type="ChEBI" id="CHEBI:33738"/>
        <dbReference type="ChEBI" id="CHEBI:57844"/>
        <dbReference type="ChEBI" id="CHEBI:57856"/>
        <dbReference type="ChEBI" id="CHEBI:59789"/>
        <dbReference type="ChEBI" id="CHEBI:74411"/>
        <dbReference type="ChEBI" id="CHEBI:74497"/>
        <dbReference type="EC" id="2.1.1.192"/>
    </reaction>
</comment>
<feature type="active site" description="S-methylcysteine intermediate" evidence="14">
    <location>
        <position position="364"/>
    </location>
</feature>
<dbReference type="SFLD" id="SFLDF00275">
    <property type="entry name" value="adenosine_C2_methyltransferase"/>
    <property type="match status" value="1"/>
</dbReference>
<dbReference type="Gene3D" id="1.10.150.530">
    <property type="match status" value="1"/>
</dbReference>
<gene>
    <name evidence="14 16" type="primary">rlmN</name>
    <name evidence="16" type="ORF">H9894_07560</name>
</gene>
<dbReference type="Proteomes" id="UP000886752">
    <property type="component" value="Unassembled WGS sequence"/>
</dbReference>
<comment type="cofactor">
    <cofactor evidence="14">
        <name>[4Fe-4S] cluster</name>
        <dbReference type="ChEBI" id="CHEBI:49883"/>
    </cofactor>
    <text evidence="14">Binds 1 [4Fe-4S] cluster. The cluster is coordinated with 3 cysteines and an exchangeable S-adenosyl-L-methionine.</text>
</comment>
<feature type="binding site" evidence="14">
    <location>
        <position position="321"/>
    </location>
    <ligand>
        <name>S-adenosyl-L-methionine</name>
        <dbReference type="ChEBI" id="CHEBI:59789"/>
    </ligand>
</feature>
<dbReference type="PIRSF" id="PIRSF006004">
    <property type="entry name" value="CHP00048"/>
    <property type="match status" value="1"/>
</dbReference>
<evidence type="ECO:0000256" key="1">
    <source>
        <dbReference type="ARBA" id="ARBA00004496"/>
    </source>
</evidence>
<dbReference type="GO" id="GO:0005737">
    <property type="term" value="C:cytoplasm"/>
    <property type="evidence" value="ECO:0007669"/>
    <property type="project" value="UniProtKB-SubCell"/>
</dbReference>
<keyword evidence="13 14" id="KW-1015">Disulfide bond</keyword>
<comment type="miscellaneous">
    <text evidence="14">Reaction proceeds by a ping-pong mechanism involving intermediate methylation of a conserved cysteine residue.</text>
</comment>
<dbReference type="InterPro" id="IPR027492">
    <property type="entry name" value="RNA_MTrfase_RlmN"/>
</dbReference>
<evidence type="ECO:0000256" key="8">
    <source>
        <dbReference type="ARBA" id="ARBA00022691"/>
    </source>
</evidence>
<dbReference type="PANTHER" id="PTHR30544">
    <property type="entry name" value="23S RRNA METHYLTRANSFERASE"/>
    <property type="match status" value="1"/>
</dbReference>
<proteinExistence type="inferred from homology"/>
<dbReference type="SFLD" id="SFLDS00029">
    <property type="entry name" value="Radical_SAM"/>
    <property type="match status" value="1"/>
</dbReference>
<keyword evidence="6 14" id="KW-0489">Methyltransferase</keyword>
<dbReference type="InterPro" id="IPR058240">
    <property type="entry name" value="rSAM_sf"/>
</dbReference>
<comment type="caution">
    <text evidence="14">Lacks conserved residue(s) required for the propagation of feature annotation.</text>
</comment>
<feature type="binding site" evidence="14">
    <location>
        <begin position="190"/>
        <end position="191"/>
    </location>
    <ligand>
        <name>S-adenosyl-L-methionine</name>
        <dbReference type="ChEBI" id="CHEBI:59789"/>
    </ligand>
</feature>
<accession>A0A9D1PXB3</accession>
<feature type="active site" description="Proton acceptor" evidence="14">
    <location>
        <position position="112"/>
    </location>
</feature>
<dbReference type="NCBIfam" id="TIGR00048">
    <property type="entry name" value="rRNA_mod_RlmN"/>
    <property type="match status" value="1"/>
</dbReference>
<comment type="subcellular location">
    <subcellularLocation>
        <location evidence="1 14">Cytoplasm</location>
    </subcellularLocation>
</comment>
<keyword evidence="8 14" id="KW-0949">S-adenosyl-L-methionine</keyword>
<keyword evidence="12 14" id="KW-0411">Iron-sulfur</keyword>
<comment type="similarity">
    <text evidence="2 14">Belongs to the radical SAM superfamily. RlmN family.</text>
</comment>
<dbReference type="InterPro" id="IPR007197">
    <property type="entry name" value="rSAM"/>
</dbReference>
<keyword evidence="3 14" id="KW-0004">4Fe-4S</keyword>
<sequence length="379" mass="42572">MQDTQAPQAAPDSTAADSGLEHRINLLEFTLPELKDWLAGLGHPAFRAVQLWQWIWQHMARDFDNMSNISKALRQQLKEIACISWPEVDRIQVSSDGTTKFLLRLADNERIETVLIPSTSREGNVRWTQCLSTQVGCAMGCTFCSTGTMGFTRNMTMGEILSQILVARDYLHDTRPQWPILRNLVFMGMGEPLLNYRELERALRALNENAGLNFSPRRITVSTCGIRKGLQELGESGLAFLAISLHAPTQELRQKLMPGAARWPLEDLIATLNSYPLKTRERITFEYLLLGHVNDGPEQARQLIRIVRSVRKSKINLIVYNATPGSPYEAPSEERVLAFEKILWDAGITAVIRKSKGQDIDAACGQLKATALKEEEGAR</sequence>
<keyword evidence="7 14" id="KW-0808">Transferase</keyword>
<evidence type="ECO:0000256" key="9">
    <source>
        <dbReference type="ARBA" id="ARBA00022694"/>
    </source>
</evidence>
<reference evidence="16" key="1">
    <citation type="journal article" date="2021" name="PeerJ">
        <title>Extensive microbial diversity within the chicken gut microbiome revealed by metagenomics and culture.</title>
        <authorList>
            <person name="Gilroy R."/>
            <person name="Ravi A."/>
            <person name="Getino M."/>
            <person name="Pursley I."/>
            <person name="Horton D.L."/>
            <person name="Alikhan N.F."/>
            <person name="Baker D."/>
            <person name="Gharbi K."/>
            <person name="Hall N."/>
            <person name="Watson M."/>
            <person name="Adriaenssens E.M."/>
            <person name="Foster-Nyarko E."/>
            <person name="Jarju S."/>
            <person name="Secka A."/>
            <person name="Antonio M."/>
            <person name="Oren A."/>
            <person name="Chaudhuri R.R."/>
            <person name="La Ragione R."/>
            <person name="Hildebrand F."/>
            <person name="Pallen M.J."/>
        </authorList>
    </citation>
    <scope>NUCLEOTIDE SEQUENCE</scope>
    <source>
        <strain evidence="16">ChiHecec2B26-446</strain>
    </source>
</reference>
<feature type="domain" description="Radical SAM core" evidence="15">
    <location>
        <begin position="123"/>
        <end position="359"/>
    </location>
</feature>
<organism evidence="16 17">
    <name type="scientific">Candidatus Desulfovibrio intestinipullorum</name>
    <dbReference type="NCBI Taxonomy" id="2838536"/>
    <lineage>
        <taxon>Bacteria</taxon>
        <taxon>Pseudomonadati</taxon>
        <taxon>Thermodesulfobacteriota</taxon>
        <taxon>Desulfovibrionia</taxon>
        <taxon>Desulfovibrionales</taxon>
        <taxon>Desulfovibrionaceae</taxon>
        <taxon>Desulfovibrio</taxon>
    </lineage>
</organism>
<dbReference type="GO" id="GO:0046872">
    <property type="term" value="F:metal ion binding"/>
    <property type="evidence" value="ECO:0007669"/>
    <property type="project" value="UniProtKB-KW"/>
</dbReference>
<protein>
    <recommendedName>
        <fullName evidence="14">Probable dual-specificity RNA methyltransferase RlmN</fullName>
        <ecNumber evidence="14">2.1.1.192</ecNumber>
    </recommendedName>
    <alternativeName>
        <fullName evidence="14">23S rRNA (adenine(2503)-C(2))-methyltransferase</fullName>
    </alternativeName>
    <alternativeName>
        <fullName evidence="14">23S rRNA m2A2503 methyltransferase</fullName>
    </alternativeName>
    <alternativeName>
        <fullName evidence="14">Ribosomal RNA large subunit methyltransferase N</fullName>
    </alternativeName>
    <alternativeName>
        <fullName evidence="14">tRNA (adenine(37)-C(2))-methyltransferase</fullName>
    </alternativeName>
    <alternativeName>
        <fullName evidence="14">tRNA m2A37 methyltransferase</fullName>
    </alternativeName>
</protein>
<feature type="binding site" evidence="14">
    <location>
        <position position="137"/>
    </location>
    <ligand>
        <name>[4Fe-4S] cluster</name>
        <dbReference type="ChEBI" id="CHEBI:49883"/>
        <note>4Fe-4S-S-AdoMet</note>
    </ligand>
</feature>
<comment type="catalytic activity">
    <reaction evidence="14">
        <text>adenosine(37) in tRNA + 2 reduced [2Fe-2S]-[ferredoxin] + 2 S-adenosyl-L-methionine = 2-methyladenosine(37) in tRNA + 5'-deoxyadenosine + L-methionine + 2 oxidized [2Fe-2S]-[ferredoxin] + S-adenosyl-L-homocysteine</text>
        <dbReference type="Rhea" id="RHEA:43332"/>
        <dbReference type="Rhea" id="RHEA-COMP:10000"/>
        <dbReference type="Rhea" id="RHEA-COMP:10001"/>
        <dbReference type="Rhea" id="RHEA-COMP:10162"/>
        <dbReference type="Rhea" id="RHEA-COMP:10485"/>
        <dbReference type="ChEBI" id="CHEBI:17319"/>
        <dbReference type="ChEBI" id="CHEBI:33737"/>
        <dbReference type="ChEBI" id="CHEBI:33738"/>
        <dbReference type="ChEBI" id="CHEBI:57844"/>
        <dbReference type="ChEBI" id="CHEBI:57856"/>
        <dbReference type="ChEBI" id="CHEBI:59789"/>
        <dbReference type="ChEBI" id="CHEBI:74411"/>
        <dbReference type="ChEBI" id="CHEBI:74497"/>
        <dbReference type="EC" id="2.1.1.192"/>
    </reaction>
</comment>
<dbReference type="InterPro" id="IPR040072">
    <property type="entry name" value="Methyltransferase_A"/>
</dbReference>
<dbReference type="Pfam" id="PF04055">
    <property type="entry name" value="Radical_SAM"/>
    <property type="match status" value="1"/>
</dbReference>
<dbReference type="InterPro" id="IPR013785">
    <property type="entry name" value="Aldolase_TIM"/>
</dbReference>
<dbReference type="Pfam" id="PF21016">
    <property type="entry name" value="RlmN_N"/>
    <property type="match status" value="1"/>
</dbReference>
<name>A0A9D1PXB3_9BACT</name>
<evidence type="ECO:0000259" key="15">
    <source>
        <dbReference type="PROSITE" id="PS51918"/>
    </source>
</evidence>
<dbReference type="GO" id="GO:0000049">
    <property type="term" value="F:tRNA binding"/>
    <property type="evidence" value="ECO:0007669"/>
    <property type="project" value="UniProtKB-UniRule"/>
</dbReference>
<comment type="caution">
    <text evidence="16">The sequence shown here is derived from an EMBL/GenBank/DDBJ whole genome shotgun (WGS) entry which is preliminary data.</text>
</comment>
<evidence type="ECO:0000256" key="13">
    <source>
        <dbReference type="ARBA" id="ARBA00023157"/>
    </source>
</evidence>
<evidence type="ECO:0000256" key="11">
    <source>
        <dbReference type="ARBA" id="ARBA00023004"/>
    </source>
</evidence>
<dbReference type="InterPro" id="IPR004383">
    <property type="entry name" value="rRNA_lsu_MTrfase_RlmN/Cfr"/>
</dbReference>
<dbReference type="HAMAP" id="MF_01849">
    <property type="entry name" value="RNA_methyltr_RlmN"/>
    <property type="match status" value="1"/>
</dbReference>
<dbReference type="CDD" id="cd01335">
    <property type="entry name" value="Radical_SAM"/>
    <property type="match status" value="1"/>
</dbReference>
<dbReference type="SFLD" id="SFLDG01062">
    <property type="entry name" value="methyltransferase_(Class_A)"/>
    <property type="match status" value="1"/>
</dbReference>
<dbReference type="GO" id="GO:0002935">
    <property type="term" value="F:tRNA (adenine(37)-C2)-methyltransferase activity"/>
    <property type="evidence" value="ECO:0007669"/>
    <property type="project" value="UniProtKB-UniRule"/>
</dbReference>
<evidence type="ECO:0000256" key="3">
    <source>
        <dbReference type="ARBA" id="ARBA00022485"/>
    </source>
</evidence>
<dbReference type="GO" id="GO:0051539">
    <property type="term" value="F:4 iron, 4 sulfur cluster binding"/>
    <property type="evidence" value="ECO:0007669"/>
    <property type="project" value="UniProtKB-UniRule"/>
</dbReference>
<keyword evidence="11 14" id="KW-0408">Iron</keyword>
<evidence type="ECO:0000256" key="5">
    <source>
        <dbReference type="ARBA" id="ARBA00022552"/>
    </source>
</evidence>
<evidence type="ECO:0000256" key="10">
    <source>
        <dbReference type="ARBA" id="ARBA00022723"/>
    </source>
</evidence>
<evidence type="ECO:0000256" key="6">
    <source>
        <dbReference type="ARBA" id="ARBA00022603"/>
    </source>
</evidence>
<evidence type="ECO:0000256" key="14">
    <source>
        <dbReference type="HAMAP-Rule" id="MF_01849"/>
    </source>
</evidence>
<keyword evidence="5 14" id="KW-0698">rRNA processing</keyword>
<dbReference type="GO" id="GO:0070040">
    <property type="term" value="F:rRNA (adenine(2503)-C2-)-methyltransferase activity"/>
    <property type="evidence" value="ECO:0007669"/>
    <property type="project" value="UniProtKB-UniRule"/>
</dbReference>
<comment type="function">
    <text evidence="14">Specifically methylates position 2 of adenine 2503 in 23S rRNA and position 2 of adenine 37 in tRNAs.</text>
</comment>
<evidence type="ECO:0000256" key="2">
    <source>
        <dbReference type="ARBA" id="ARBA00007544"/>
    </source>
</evidence>
<dbReference type="AlphaFoldDB" id="A0A9D1PXB3"/>
<keyword evidence="10 14" id="KW-0479">Metal-binding</keyword>
<evidence type="ECO:0000313" key="16">
    <source>
        <dbReference type="EMBL" id="HIW01028.1"/>
    </source>
</evidence>
<dbReference type="PANTHER" id="PTHR30544:SF5">
    <property type="entry name" value="RADICAL SAM CORE DOMAIN-CONTAINING PROTEIN"/>
    <property type="match status" value="1"/>
</dbReference>
<reference evidence="16" key="2">
    <citation type="submission" date="2021-04" db="EMBL/GenBank/DDBJ databases">
        <authorList>
            <person name="Gilroy R."/>
        </authorList>
    </citation>
    <scope>NUCLEOTIDE SEQUENCE</scope>
    <source>
        <strain evidence="16">ChiHecec2B26-446</strain>
    </source>
</reference>
<evidence type="ECO:0000256" key="12">
    <source>
        <dbReference type="ARBA" id="ARBA00023014"/>
    </source>
</evidence>
<feature type="binding site" evidence="14">
    <location>
        <begin position="244"/>
        <end position="246"/>
    </location>
    <ligand>
        <name>S-adenosyl-L-methionine</name>
        <dbReference type="ChEBI" id="CHEBI:59789"/>
    </ligand>
</feature>
<keyword evidence="9 14" id="KW-0819">tRNA processing</keyword>
<dbReference type="GO" id="GO:0019843">
    <property type="term" value="F:rRNA binding"/>
    <property type="evidence" value="ECO:0007669"/>
    <property type="project" value="UniProtKB-UniRule"/>
</dbReference>
<dbReference type="FunFam" id="3.20.20.70:FF:000014">
    <property type="entry name" value="Probable dual-specificity RNA methyltransferase RlmN"/>
    <property type="match status" value="1"/>
</dbReference>
<dbReference type="SUPFAM" id="SSF102114">
    <property type="entry name" value="Radical SAM enzymes"/>
    <property type="match status" value="1"/>
</dbReference>
<dbReference type="GO" id="GO:0030488">
    <property type="term" value="P:tRNA methylation"/>
    <property type="evidence" value="ECO:0007669"/>
    <property type="project" value="UniProtKB-UniRule"/>
</dbReference>
<dbReference type="EC" id="2.1.1.192" evidence="14"/>